<dbReference type="PANTHER" id="PTHR11012:SF30">
    <property type="entry name" value="PROTEIN KINASE-LIKE DOMAIN-CONTAINING"/>
    <property type="match status" value="1"/>
</dbReference>
<feature type="domain" description="CHK kinase-like" evidence="2">
    <location>
        <begin position="164"/>
        <end position="366"/>
    </location>
</feature>
<dbReference type="Pfam" id="PF02958">
    <property type="entry name" value="EcKL"/>
    <property type="match status" value="1"/>
</dbReference>
<evidence type="ECO:0000256" key="1">
    <source>
        <dbReference type="SAM" id="MobiDB-lite"/>
    </source>
</evidence>
<protein>
    <recommendedName>
        <fullName evidence="2">CHK kinase-like domain-containing protein</fullName>
    </recommendedName>
</protein>
<keyword evidence="4" id="KW-1185">Reference proteome</keyword>
<feature type="region of interest" description="Disordered" evidence="1">
    <location>
        <begin position="1"/>
        <end position="31"/>
    </location>
</feature>
<proteinExistence type="predicted"/>
<dbReference type="EMBL" id="CAXLJM020000105">
    <property type="protein sequence ID" value="CAL8134890.1"/>
    <property type="molecule type" value="Genomic_DNA"/>
</dbReference>
<dbReference type="InterPro" id="IPR011009">
    <property type="entry name" value="Kinase-like_dom_sf"/>
</dbReference>
<dbReference type="InterPro" id="IPR015897">
    <property type="entry name" value="CHK_kinase-like"/>
</dbReference>
<dbReference type="PANTHER" id="PTHR11012">
    <property type="entry name" value="PROTEIN KINASE-LIKE DOMAIN-CONTAINING"/>
    <property type="match status" value="1"/>
</dbReference>
<dbReference type="InterPro" id="IPR004119">
    <property type="entry name" value="EcKL"/>
</dbReference>
<evidence type="ECO:0000313" key="3">
    <source>
        <dbReference type="EMBL" id="CAL8134890.1"/>
    </source>
</evidence>
<name>A0ABP1RSV4_9HEXA</name>
<feature type="compositionally biased region" description="Low complexity" evidence="1">
    <location>
        <begin position="11"/>
        <end position="26"/>
    </location>
</feature>
<gene>
    <name evidence="3" type="ORF">ODALV1_LOCUS25734</name>
</gene>
<comment type="caution">
    <text evidence="3">The sequence shown here is derived from an EMBL/GenBank/DDBJ whole genome shotgun (WGS) entry which is preliminary data.</text>
</comment>
<reference evidence="3 4" key="1">
    <citation type="submission" date="2024-08" db="EMBL/GenBank/DDBJ databases">
        <authorList>
            <person name="Cucini C."/>
            <person name="Frati F."/>
        </authorList>
    </citation>
    <scope>NUCLEOTIDE SEQUENCE [LARGE SCALE GENOMIC DNA]</scope>
</reference>
<sequence>MGAEEKNQPEASAAGAAAETAPVVEMPPEEPPKLEDIVTAEVLQEIIKGYNKPDLKLVSFNAQPGTKAGDNYMSIMYALEILLKNEKNGETETLHVMLKTIPRNVFRMEMINEMKAFKKEASIYHVVFPLMVDTQKEKGIPASELFTAWPICYATHLDGATDFLAMENLKIAGFKMGSRVTGLDFNHSSLVLRNLAKYHAISFVKFDGNREKILETLPVLAIGMFDPESKVSAMQQQFMEQSFKTLAGSLRADGITEGAKRLEKMAESQFSSVLNSLIADNIENAVVTHGDCWVNNMLFNYDDNDIENSTLPKSVKFLDFQIAQGSSRLLDIYYFMMTSVKLDVLDGREQDLLMIYYTEFTSFVERLGVNTIEKGLTWENFLKEADHFRFYGVFMGLLLAPMMAANSDDVPDMEAMTEDDFSGKSEENAKKFMEDIFKGKGQSSPFFEKIQSLVMKHLPRCKQAVEFCSQ</sequence>
<dbReference type="SMART" id="SM00587">
    <property type="entry name" value="CHK"/>
    <property type="match status" value="1"/>
</dbReference>
<dbReference type="Proteomes" id="UP001642540">
    <property type="component" value="Unassembled WGS sequence"/>
</dbReference>
<evidence type="ECO:0000259" key="2">
    <source>
        <dbReference type="SMART" id="SM00587"/>
    </source>
</evidence>
<evidence type="ECO:0000313" key="4">
    <source>
        <dbReference type="Proteomes" id="UP001642540"/>
    </source>
</evidence>
<dbReference type="SUPFAM" id="SSF56112">
    <property type="entry name" value="Protein kinase-like (PK-like)"/>
    <property type="match status" value="1"/>
</dbReference>
<accession>A0ABP1RSV4</accession>
<organism evidence="3 4">
    <name type="scientific">Orchesella dallaii</name>
    <dbReference type="NCBI Taxonomy" id="48710"/>
    <lineage>
        <taxon>Eukaryota</taxon>
        <taxon>Metazoa</taxon>
        <taxon>Ecdysozoa</taxon>
        <taxon>Arthropoda</taxon>
        <taxon>Hexapoda</taxon>
        <taxon>Collembola</taxon>
        <taxon>Entomobryomorpha</taxon>
        <taxon>Entomobryoidea</taxon>
        <taxon>Orchesellidae</taxon>
        <taxon>Orchesellinae</taxon>
        <taxon>Orchesella</taxon>
    </lineage>
</organism>
<dbReference type="Gene3D" id="3.90.1200.10">
    <property type="match status" value="1"/>
</dbReference>